<organism evidence="8 9">
    <name type="scientific">Chitinophaga agri</name>
    <dbReference type="NCBI Taxonomy" id="2703787"/>
    <lineage>
        <taxon>Bacteria</taxon>
        <taxon>Pseudomonadati</taxon>
        <taxon>Bacteroidota</taxon>
        <taxon>Chitinophagia</taxon>
        <taxon>Chitinophagales</taxon>
        <taxon>Chitinophagaceae</taxon>
        <taxon>Chitinophaga</taxon>
    </lineage>
</organism>
<comment type="similarity">
    <text evidence="2">Belongs to the SusD family.</text>
</comment>
<proteinExistence type="inferred from homology"/>
<evidence type="ECO:0000259" key="7">
    <source>
        <dbReference type="Pfam" id="PF14322"/>
    </source>
</evidence>
<dbReference type="SUPFAM" id="SSF48452">
    <property type="entry name" value="TPR-like"/>
    <property type="match status" value="1"/>
</dbReference>
<keyword evidence="9" id="KW-1185">Reference proteome</keyword>
<reference evidence="8 9" key="1">
    <citation type="submission" date="2020-01" db="EMBL/GenBank/DDBJ databases">
        <title>Complete genome sequence of Chitinophaga sp. H33E-04 isolated from quinoa roots.</title>
        <authorList>
            <person name="Weon H.-Y."/>
            <person name="Lee S.A."/>
        </authorList>
    </citation>
    <scope>NUCLEOTIDE SEQUENCE [LARGE SCALE GENOMIC DNA]</scope>
    <source>
        <strain evidence="8 9">H33E-04</strain>
    </source>
</reference>
<dbReference type="InterPro" id="IPR012944">
    <property type="entry name" value="SusD_RagB_dom"/>
</dbReference>
<dbReference type="Pfam" id="PF07980">
    <property type="entry name" value="SusD_RagB"/>
    <property type="match status" value="1"/>
</dbReference>
<keyword evidence="4" id="KW-0472">Membrane</keyword>
<evidence type="ECO:0000313" key="8">
    <source>
        <dbReference type="EMBL" id="QHS63340.1"/>
    </source>
</evidence>
<dbReference type="RefSeq" id="WP_162335056.1">
    <property type="nucleotide sequence ID" value="NZ_CP048113.1"/>
</dbReference>
<dbReference type="KEGG" id="chih:GWR21_28255"/>
<dbReference type="InterPro" id="IPR011990">
    <property type="entry name" value="TPR-like_helical_dom_sf"/>
</dbReference>
<feature type="domain" description="SusD-like N-terminal" evidence="7">
    <location>
        <begin position="88"/>
        <end position="225"/>
    </location>
</feature>
<accession>A0A6B9ZLN6</accession>
<evidence type="ECO:0000256" key="3">
    <source>
        <dbReference type="ARBA" id="ARBA00022729"/>
    </source>
</evidence>
<evidence type="ECO:0000256" key="5">
    <source>
        <dbReference type="ARBA" id="ARBA00023237"/>
    </source>
</evidence>
<dbReference type="Proteomes" id="UP000476411">
    <property type="component" value="Chromosome"/>
</dbReference>
<dbReference type="InterPro" id="IPR033985">
    <property type="entry name" value="SusD-like_N"/>
</dbReference>
<evidence type="ECO:0000256" key="2">
    <source>
        <dbReference type="ARBA" id="ARBA00006275"/>
    </source>
</evidence>
<evidence type="ECO:0000256" key="4">
    <source>
        <dbReference type="ARBA" id="ARBA00023136"/>
    </source>
</evidence>
<dbReference type="AlphaFoldDB" id="A0A6B9ZLN6"/>
<evidence type="ECO:0000313" key="9">
    <source>
        <dbReference type="Proteomes" id="UP000476411"/>
    </source>
</evidence>
<sequence>MRKIIYITIMMSLVACKKSFLEVVPLGSQIAVTTDDYDKLMNDPAYYIQSYSGGWQEPVLMEDDVAAEATYFNQGSPQMAKLFQWQDVIYLQQDPSPWALTIWLPQIYSLNKIINEVMDASGGTDEQKRSIRAQALATRAWTYFQFINYYGKPYVAATAATDPGFPIIVQADVNVKIFTRASVQEVYDFMISDLTAAIADLPVTPTIQTRMSKPAAEGLLAKVYLFMGRNNEALPLFNAAFADLANGDTHLYDYNQTLGANGSFLPLDVMIGPSQGAGNNLNDLTEAVVSKIFYNGPFNGNQLGNNGLVLAPWAAALFKPSDLRLQLYTDRNPDQSPNPGGRLRKYGVQWSRIGLQLPELYLLRAECKARLNDLPGATADVQTLREHRMPVADAGIPAVTSGNQAALIRFIFEERIREFAAEGYRWFDMRRQSVDPLFAGQVFTHTLYNEDGTFTTYTLNQPNRLVLQLPPALMNNNPGMPNNP</sequence>
<dbReference type="Gene3D" id="1.25.40.390">
    <property type="match status" value="1"/>
</dbReference>
<feature type="domain" description="RagB/SusD" evidence="6">
    <location>
        <begin position="359"/>
        <end position="484"/>
    </location>
</feature>
<gene>
    <name evidence="8" type="ORF">GWR21_28255</name>
</gene>
<protein>
    <submittedName>
        <fullName evidence="8">RagB/SusD family nutrient uptake outer membrane protein</fullName>
    </submittedName>
</protein>
<dbReference type="EMBL" id="CP048113">
    <property type="protein sequence ID" value="QHS63340.1"/>
    <property type="molecule type" value="Genomic_DNA"/>
</dbReference>
<evidence type="ECO:0000259" key="6">
    <source>
        <dbReference type="Pfam" id="PF07980"/>
    </source>
</evidence>
<dbReference type="Pfam" id="PF14322">
    <property type="entry name" value="SusD-like_3"/>
    <property type="match status" value="1"/>
</dbReference>
<comment type="subcellular location">
    <subcellularLocation>
        <location evidence="1">Cell outer membrane</location>
    </subcellularLocation>
</comment>
<keyword evidence="5" id="KW-0998">Cell outer membrane</keyword>
<dbReference type="GO" id="GO:0009279">
    <property type="term" value="C:cell outer membrane"/>
    <property type="evidence" value="ECO:0007669"/>
    <property type="project" value="UniProtKB-SubCell"/>
</dbReference>
<evidence type="ECO:0000256" key="1">
    <source>
        <dbReference type="ARBA" id="ARBA00004442"/>
    </source>
</evidence>
<keyword evidence="3" id="KW-0732">Signal</keyword>
<name>A0A6B9ZLN6_9BACT</name>
<dbReference type="PROSITE" id="PS51257">
    <property type="entry name" value="PROKAR_LIPOPROTEIN"/>
    <property type="match status" value="1"/>
</dbReference>